<keyword evidence="3 6" id="KW-0067">ATP-binding</keyword>
<proteinExistence type="predicted"/>
<evidence type="ECO:0000256" key="2">
    <source>
        <dbReference type="ARBA" id="ARBA00022741"/>
    </source>
</evidence>
<dbReference type="GO" id="GO:0005524">
    <property type="term" value="F:ATP binding"/>
    <property type="evidence" value="ECO:0007669"/>
    <property type="project" value="UniProtKB-KW"/>
</dbReference>
<dbReference type="InterPro" id="IPR003593">
    <property type="entry name" value="AAA+_ATPase"/>
</dbReference>
<dbReference type="SUPFAM" id="SSF50331">
    <property type="entry name" value="MOP-like"/>
    <property type="match status" value="2"/>
</dbReference>
<evidence type="ECO:0000313" key="6">
    <source>
        <dbReference type="EMBL" id="GAA1766365.1"/>
    </source>
</evidence>
<dbReference type="InterPro" id="IPR017871">
    <property type="entry name" value="ABC_transporter-like_CS"/>
</dbReference>
<name>A0ABN2KU76_9ACTN</name>
<dbReference type="Proteomes" id="UP001500655">
    <property type="component" value="Unassembled WGS sequence"/>
</dbReference>
<dbReference type="InterPro" id="IPR003439">
    <property type="entry name" value="ABC_transporter-like_ATP-bd"/>
</dbReference>
<dbReference type="InterPro" id="IPR040582">
    <property type="entry name" value="OB_MalK-like"/>
</dbReference>
<dbReference type="Gene3D" id="3.40.50.300">
    <property type="entry name" value="P-loop containing nucleotide triphosphate hydrolases"/>
    <property type="match status" value="1"/>
</dbReference>
<sequence>MSTVVLRQLTKTYPTGVTAVDHVDLTVADGEVMVLLGPTGCGKSTVLRLIAGLDPATSGHIEFGGAGVDDVPARDREVAMVFQDYGLYPHLTVAENIAFPLLNHHVEEAERDQRVREVADLLDLSDVLDKRPGRLSGGQRQRVAMARAIVRHPRVFLLDEPLSNLDAAVRESVRNHLADLIHRLDVATIYVTHDQTEAMCLGDRVAVMRQGRIEQIGTPEEIYSDPQCLFVAAFVGSPRMNLLQAAVHIEPGRRAVVDLGAQTLSLPWSNARARALATHHGARVTVGFRPDALVPTGDADGADLHGVVRLVEHRGHDALVHLETGSVPTPHLISQLELPDAHGELAHILGEEPPVAHPLRRRLARIVPQPRRADEPGRYALQPTYSPEAEPAREALGDVTARVPAASAPRVGETVSLRLDVDHLYLFDRAGDRIALPATSVALREAV</sequence>
<evidence type="ECO:0000256" key="4">
    <source>
        <dbReference type="SAM" id="MobiDB-lite"/>
    </source>
</evidence>
<protein>
    <submittedName>
        <fullName evidence="6">ABC transporter ATP-binding protein</fullName>
    </submittedName>
</protein>
<dbReference type="InterPro" id="IPR047641">
    <property type="entry name" value="ABC_transpr_MalK/UgpC-like"/>
</dbReference>
<dbReference type="InterPro" id="IPR012340">
    <property type="entry name" value="NA-bd_OB-fold"/>
</dbReference>
<feature type="region of interest" description="Disordered" evidence="4">
    <location>
        <begin position="374"/>
        <end position="394"/>
    </location>
</feature>
<dbReference type="PROSITE" id="PS00211">
    <property type="entry name" value="ABC_TRANSPORTER_1"/>
    <property type="match status" value="1"/>
</dbReference>
<keyword evidence="2" id="KW-0547">Nucleotide-binding</keyword>
<gene>
    <name evidence="6" type="ORF">GCM10009681_41820</name>
</gene>
<dbReference type="SMART" id="SM00382">
    <property type="entry name" value="AAA"/>
    <property type="match status" value="1"/>
</dbReference>
<dbReference type="SUPFAM" id="SSF52540">
    <property type="entry name" value="P-loop containing nucleoside triphosphate hydrolases"/>
    <property type="match status" value="1"/>
</dbReference>
<dbReference type="Pfam" id="PF00005">
    <property type="entry name" value="ABC_tran"/>
    <property type="match status" value="1"/>
</dbReference>
<organism evidence="6 7">
    <name type="scientific">Luedemannella helvata</name>
    <dbReference type="NCBI Taxonomy" id="349315"/>
    <lineage>
        <taxon>Bacteria</taxon>
        <taxon>Bacillati</taxon>
        <taxon>Actinomycetota</taxon>
        <taxon>Actinomycetes</taxon>
        <taxon>Micromonosporales</taxon>
        <taxon>Micromonosporaceae</taxon>
        <taxon>Luedemannella</taxon>
    </lineage>
</organism>
<keyword evidence="1" id="KW-0813">Transport</keyword>
<evidence type="ECO:0000259" key="5">
    <source>
        <dbReference type="PROSITE" id="PS50893"/>
    </source>
</evidence>
<dbReference type="Gene3D" id="2.40.50.100">
    <property type="match status" value="1"/>
</dbReference>
<evidence type="ECO:0000256" key="3">
    <source>
        <dbReference type="ARBA" id="ARBA00022840"/>
    </source>
</evidence>
<feature type="domain" description="ABC transporter" evidence="5">
    <location>
        <begin position="4"/>
        <end position="235"/>
    </location>
</feature>
<dbReference type="InterPro" id="IPR008995">
    <property type="entry name" value="Mo/tungstate-bd_C_term_dom"/>
</dbReference>
<reference evidence="6 7" key="1">
    <citation type="journal article" date="2019" name="Int. J. Syst. Evol. Microbiol.">
        <title>The Global Catalogue of Microorganisms (GCM) 10K type strain sequencing project: providing services to taxonomists for standard genome sequencing and annotation.</title>
        <authorList>
            <consortium name="The Broad Institute Genomics Platform"/>
            <consortium name="The Broad Institute Genome Sequencing Center for Infectious Disease"/>
            <person name="Wu L."/>
            <person name="Ma J."/>
        </authorList>
    </citation>
    <scope>NUCLEOTIDE SEQUENCE [LARGE SCALE GENOMIC DNA]</scope>
    <source>
        <strain evidence="6 7">JCM 13249</strain>
    </source>
</reference>
<dbReference type="InterPro" id="IPR027417">
    <property type="entry name" value="P-loop_NTPase"/>
</dbReference>
<evidence type="ECO:0000256" key="1">
    <source>
        <dbReference type="ARBA" id="ARBA00022448"/>
    </source>
</evidence>
<evidence type="ECO:0000313" key="7">
    <source>
        <dbReference type="Proteomes" id="UP001500655"/>
    </source>
</evidence>
<dbReference type="Pfam" id="PF17912">
    <property type="entry name" value="OB_MalK"/>
    <property type="match status" value="1"/>
</dbReference>
<keyword evidence="7" id="KW-1185">Reference proteome</keyword>
<dbReference type="EMBL" id="BAAALS010000022">
    <property type="protein sequence ID" value="GAA1766365.1"/>
    <property type="molecule type" value="Genomic_DNA"/>
</dbReference>
<dbReference type="PANTHER" id="PTHR43875">
    <property type="entry name" value="MALTODEXTRIN IMPORT ATP-BINDING PROTEIN MSMX"/>
    <property type="match status" value="1"/>
</dbReference>
<dbReference type="RefSeq" id="WP_344084563.1">
    <property type="nucleotide sequence ID" value="NZ_BAAALS010000022.1"/>
</dbReference>
<accession>A0ABN2KU76</accession>
<dbReference type="PROSITE" id="PS50893">
    <property type="entry name" value="ABC_TRANSPORTER_2"/>
    <property type="match status" value="1"/>
</dbReference>
<dbReference type="Gene3D" id="2.40.50.140">
    <property type="entry name" value="Nucleic acid-binding proteins"/>
    <property type="match status" value="1"/>
</dbReference>
<dbReference type="PANTHER" id="PTHR43875:SF1">
    <property type="entry name" value="OSMOPROTECTIVE COMPOUNDS UPTAKE ATP-BINDING PROTEIN GGTA"/>
    <property type="match status" value="1"/>
</dbReference>
<comment type="caution">
    <text evidence="6">The sequence shown here is derived from an EMBL/GenBank/DDBJ whole genome shotgun (WGS) entry which is preliminary data.</text>
</comment>